<evidence type="ECO:0000256" key="1">
    <source>
        <dbReference type="ARBA" id="ARBA00009296"/>
    </source>
</evidence>
<evidence type="ECO:0000256" key="2">
    <source>
        <dbReference type="ARBA" id="ARBA00022980"/>
    </source>
</evidence>
<dbReference type="GO" id="GO:1990904">
    <property type="term" value="C:ribonucleoprotein complex"/>
    <property type="evidence" value="ECO:0007669"/>
    <property type="project" value="UniProtKB-KW"/>
</dbReference>
<dbReference type="InterPro" id="IPR042105">
    <property type="entry name" value="Ribosomal_bL31_sf"/>
</dbReference>
<dbReference type="EMBL" id="MHOD01000015">
    <property type="protein sequence ID" value="OGZ58050.1"/>
    <property type="molecule type" value="Genomic_DNA"/>
</dbReference>
<dbReference type="InterPro" id="IPR002150">
    <property type="entry name" value="Ribosomal_bL31"/>
</dbReference>
<gene>
    <name evidence="5" type="ORF">A2827_01410</name>
</gene>
<dbReference type="NCBIfam" id="NF000612">
    <property type="entry name" value="PRK00019.1"/>
    <property type="match status" value="1"/>
</dbReference>
<dbReference type="AlphaFoldDB" id="A0A1G2H6W9"/>
<proteinExistence type="inferred from homology"/>
<keyword evidence="3 4" id="KW-0687">Ribonucleoprotein</keyword>
<dbReference type="SUPFAM" id="SSF143800">
    <property type="entry name" value="L28p-like"/>
    <property type="match status" value="1"/>
</dbReference>
<evidence type="ECO:0000313" key="5">
    <source>
        <dbReference type="EMBL" id="OGZ58050.1"/>
    </source>
</evidence>
<dbReference type="InterPro" id="IPR034704">
    <property type="entry name" value="Ribosomal_bL28/bL31-like_sf"/>
</dbReference>
<dbReference type="Proteomes" id="UP000177932">
    <property type="component" value="Unassembled WGS sequence"/>
</dbReference>
<name>A0A1G2H6W9_9BACT</name>
<comment type="caution">
    <text evidence="5">The sequence shown here is derived from an EMBL/GenBank/DDBJ whole genome shotgun (WGS) entry which is preliminary data.</text>
</comment>
<dbReference type="Pfam" id="PF01197">
    <property type="entry name" value="Ribosomal_L31"/>
    <property type="match status" value="1"/>
</dbReference>
<organism evidence="5 6">
    <name type="scientific">Candidatus Spechtbacteria bacterium RIFCSPHIGHO2_01_FULL_43_30</name>
    <dbReference type="NCBI Taxonomy" id="1802158"/>
    <lineage>
        <taxon>Bacteria</taxon>
        <taxon>Candidatus Spechtiibacteriota</taxon>
    </lineage>
</organism>
<dbReference type="Gene3D" id="4.10.830.30">
    <property type="entry name" value="Ribosomal protein L31"/>
    <property type="match status" value="1"/>
</dbReference>
<reference evidence="5 6" key="1">
    <citation type="journal article" date="2016" name="Nat. Commun.">
        <title>Thousands of microbial genomes shed light on interconnected biogeochemical processes in an aquifer system.</title>
        <authorList>
            <person name="Anantharaman K."/>
            <person name="Brown C.T."/>
            <person name="Hug L.A."/>
            <person name="Sharon I."/>
            <person name="Castelle C.J."/>
            <person name="Probst A.J."/>
            <person name="Thomas B.C."/>
            <person name="Singh A."/>
            <person name="Wilkins M.J."/>
            <person name="Karaoz U."/>
            <person name="Brodie E.L."/>
            <person name="Williams K.H."/>
            <person name="Hubbard S.S."/>
            <person name="Banfield J.F."/>
        </authorList>
    </citation>
    <scope>NUCLEOTIDE SEQUENCE [LARGE SCALE GENOMIC DNA]</scope>
</reference>
<comment type="similarity">
    <text evidence="1">Belongs to the bacterial ribosomal protein bL31 family. Type A subfamily.</text>
</comment>
<accession>A0A1G2H6W9</accession>
<evidence type="ECO:0000313" key="6">
    <source>
        <dbReference type="Proteomes" id="UP000177932"/>
    </source>
</evidence>
<dbReference type="PRINTS" id="PR01249">
    <property type="entry name" value="RIBOSOMALL31"/>
</dbReference>
<evidence type="ECO:0000256" key="3">
    <source>
        <dbReference type="ARBA" id="ARBA00023274"/>
    </source>
</evidence>
<dbReference type="GO" id="GO:0006412">
    <property type="term" value="P:translation"/>
    <property type="evidence" value="ECO:0007669"/>
    <property type="project" value="InterPro"/>
</dbReference>
<evidence type="ECO:0000256" key="4">
    <source>
        <dbReference type="RuleBase" id="RU000564"/>
    </source>
</evidence>
<dbReference type="GO" id="GO:0003735">
    <property type="term" value="F:structural constituent of ribosome"/>
    <property type="evidence" value="ECO:0007669"/>
    <property type="project" value="InterPro"/>
</dbReference>
<dbReference type="NCBIfam" id="TIGR00105">
    <property type="entry name" value="L31"/>
    <property type="match status" value="1"/>
</dbReference>
<dbReference type="PANTHER" id="PTHR33280:SF6">
    <property type="entry name" value="LARGE RIBOSOMAL SUBUNIT PROTEIN BL31A"/>
    <property type="match status" value="1"/>
</dbReference>
<dbReference type="PANTHER" id="PTHR33280">
    <property type="entry name" value="50S RIBOSOMAL PROTEIN L31, CHLOROPLASTIC"/>
    <property type="match status" value="1"/>
</dbReference>
<dbReference type="STRING" id="1802158.A2827_01410"/>
<keyword evidence="2 4" id="KW-0689">Ribosomal protein</keyword>
<protein>
    <recommendedName>
        <fullName evidence="4">50S ribosomal protein L31</fullName>
    </recommendedName>
</protein>
<dbReference type="GO" id="GO:0005840">
    <property type="term" value="C:ribosome"/>
    <property type="evidence" value="ECO:0007669"/>
    <property type="project" value="UniProtKB-KW"/>
</dbReference>
<sequence>MKTKIHPKYYTNCKVKCACGNEFELGATKENLEIEVCHKCHPFYTGDERGKIRGSQVEKFKERIGKKIAAPKQKVKRARK</sequence>